<name>A0A2P5E7T6_TREOI</name>
<reference evidence="2" key="1">
    <citation type="submission" date="2016-06" db="EMBL/GenBank/DDBJ databases">
        <title>Parallel loss of symbiosis genes in relatives of nitrogen-fixing non-legume Parasponia.</title>
        <authorList>
            <person name="Van Velzen R."/>
            <person name="Holmer R."/>
            <person name="Bu F."/>
            <person name="Rutten L."/>
            <person name="Van Zeijl A."/>
            <person name="Liu W."/>
            <person name="Santuari L."/>
            <person name="Cao Q."/>
            <person name="Sharma T."/>
            <person name="Shen D."/>
            <person name="Roswanjaya Y."/>
            <person name="Wardhani T."/>
            <person name="Kalhor M.S."/>
            <person name="Jansen J."/>
            <person name="Van den Hoogen J."/>
            <person name="Gungor B."/>
            <person name="Hartog M."/>
            <person name="Hontelez J."/>
            <person name="Verver J."/>
            <person name="Yang W.-C."/>
            <person name="Schijlen E."/>
            <person name="Repin R."/>
            <person name="Schilthuizen M."/>
            <person name="Schranz E."/>
            <person name="Heidstra R."/>
            <person name="Miyata K."/>
            <person name="Fedorova E."/>
            <person name="Kohlen W."/>
            <person name="Bisseling T."/>
            <person name="Smit S."/>
            <person name="Geurts R."/>
        </authorList>
    </citation>
    <scope>NUCLEOTIDE SEQUENCE [LARGE SCALE GENOMIC DNA]</scope>
    <source>
        <strain evidence="2">cv. RG33-2</strain>
    </source>
</reference>
<dbReference type="InParanoid" id="A0A2P5E7T6"/>
<feature type="non-terminal residue" evidence="1">
    <location>
        <position position="77"/>
    </location>
</feature>
<accession>A0A2P5E7T6</accession>
<dbReference type="OrthoDB" id="10372463at2759"/>
<evidence type="ECO:0000313" key="2">
    <source>
        <dbReference type="Proteomes" id="UP000237000"/>
    </source>
</evidence>
<proteinExistence type="predicted"/>
<dbReference type="AlphaFoldDB" id="A0A2P5E7T6"/>
<sequence>MSLDVTKHEIVFCGKELRLLIPGQVGKINIAKKKRKNNKECITLLPDFITDTFIRRNKEKCFKTTQKPEQELVEFVL</sequence>
<dbReference type="Proteomes" id="UP000237000">
    <property type="component" value="Unassembled WGS sequence"/>
</dbReference>
<evidence type="ECO:0000313" key="1">
    <source>
        <dbReference type="EMBL" id="PON81609.1"/>
    </source>
</evidence>
<gene>
    <name evidence="1" type="ORF">TorRG33x02_226470</name>
</gene>
<comment type="caution">
    <text evidence="1">The sequence shown here is derived from an EMBL/GenBank/DDBJ whole genome shotgun (WGS) entry which is preliminary data.</text>
</comment>
<organism evidence="1 2">
    <name type="scientific">Trema orientale</name>
    <name type="common">Charcoal tree</name>
    <name type="synonym">Celtis orientalis</name>
    <dbReference type="NCBI Taxonomy" id="63057"/>
    <lineage>
        <taxon>Eukaryota</taxon>
        <taxon>Viridiplantae</taxon>
        <taxon>Streptophyta</taxon>
        <taxon>Embryophyta</taxon>
        <taxon>Tracheophyta</taxon>
        <taxon>Spermatophyta</taxon>
        <taxon>Magnoliopsida</taxon>
        <taxon>eudicotyledons</taxon>
        <taxon>Gunneridae</taxon>
        <taxon>Pentapetalae</taxon>
        <taxon>rosids</taxon>
        <taxon>fabids</taxon>
        <taxon>Rosales</taxon>
        <taxon>Cannabaceae</taxon>
        <taxon>Trema</taxon>
    </lineage>
</organism>
<protein>
    <submittedName>
        <fullName evidence="1">Uncharacterized protein</fullName>
    </submittedName>
</protein>
<dbReference type="EMBL" id="JXTC01000213">
    <property type="protein sequence ID" value="PON81609.1"/>
    <property type="molecule type" value="Genomic_DNA"/>
</dbReference>
<keyword evidence="2" id="KW-1185">Reference proteome</keyword>